<dbReference type="CDD" id="cd17319">
    <property type="entry name" value="MFS_ExuT_GudP_like"/>
    <property type="match status" value="1"/>
</dbReference>
<keyword evidence="2" id="KW-0813">Transport</keyword>
<evidence type="ECO:0000313" key="8">
    <source>
        <dbReference type="EMBL" id="MFC5587342.1"/>
    </source>
</evidence>
<evidence type="ECO:0000256" key="1">
    <source>
        <dbReference type="ARBA" id="ARBA00004651"/>
    </source>
</evidence>
<comment type="caution">
    <text evidence="8">The sequence shown here is derived from an EMBL/GenBank/DDBJ whole genome shotgun (WGS) entry which is preliminary data.</text>
</comment>
<proteinExistence type="predicted"/>
<protein>
    <submittedName>
        <fullName evidence="8">MFS transporter</fullName>
    </submittedName>
</protein>
<accession>A0ABW0TD40</accession>
<dbReference type="InterPro" id="IPR036259">
    <property type="entry name" value="MFS_trans_sf"/>
</dbReference>
<dbReference type="PROSITE" id="PS50850">
    <property type="entry name" value="MFS"/>
    <property type="match status" value="1"/>
</dbReference>
<dbReference type="PANTHER" id="PTHR11662">
    <property type="entry name" value="SOLUTE CARRIER FAMILY 17"/>
    <property type="match status" value="1"/>
</dbReference>
<evidence type="ECO:0000256" key="2">
    <source>
        <dbReference type="ARBA" id="ARBA00022448"/>
    </source>
</evidence>
<comment type="subcellular location">
    <subcellularLocation>
        <location evidence="1">Cell membrane</location>
        <topology evidence="1">Multi-pass membrane protein</topology>
    </subcellularLocation>
</comment>
<evidence type="ECO:0000256" key="3">
    <source>
        <dbReference type="ARBA" id="ARBA00022692"/>
    </source>
</evidence>
<dbReference type="Gene3D" id="1.20.1250.20">
    <property type="entry name" value="MFS general substrate transporter like domains"/>
    <property type="match status" value="2"/>
</dbReference>
<feature type="transmembrane region" description="Helical" evidence="6">
    <location>
        <begin position="50"/>
        <end position="69"/>
    </location>
</feature>
<gene>
    <name evidence="8" type="ORF">ACFPRA_00275</name>
</gene>
<evidence type="ECO:0000256" key="5">
    <source>
        <dbReference type="ARBA" id="ARBA00023136"/>
    </source>
</evidence>
<dbReference type="Pfam" id="PF07690">
    <property type="entry name" value="MFS_1"/>
    <property type="match status" value="1"/>
</dbReference>
<name>A0ABW0TD40_9BACL</name>
<feature type="transmembrane region" description="Helical" evidence="6">
    <location>
        <begin position="171"/>
        <end position="192"/>
    </location>
</feature>
<keyword evidence="3 6" id="KW-0812">Transmembrane</keyword>
<keyword evidence="4 6" id="KW-1133">Transmembrane helix</keyword>
<feature type="transmembrane region" description="Helical" evidence="6">
    <location>
        <begin position="252"/>
        <end position="275"/>
    </location>
</feature>
<evidence type="ECO:0000259" key="7">
    <source>
        <dbReference type="PROSITE" id="PS50850"/>
    </source>
</evidence>
<dbReference type="PANTHER" id="PTHR11662:SF399">
    <property type="entry name" value="FI19708P1-RELATED"/>
    <property type="match status" value="1"/>
</dbReference>
<feature type="transmembrane region" description="Helical" evidence="6">
    <location>
        <begin position="287"/>
        <end position="306"/>
    </location>
</feature>
<dbReference type="InterPro" id="IPR050382">
    <property type="entry name" value="MFS_Na/Anion_cotransporter"/>
</dbReference>
<feature type="transmembrane region" description="Helical" evidence="6">
    <location>
        <begin position="378"/>
        <end position="396"/>
    </location>
</feature>
<evidence type="ECO:0000256" key="4">
    <source>
        <dbReference type="ARBA" id="ARBA00022989"/>
    </source>
</evidence>
<dbReference type="EMBL" id="JBHSNO010000001">
    <property type="protein sequence ID" value="MFC5587342.1"/>
    <property type="molecule type" value="Genomic_DNA"/>
</dbReference>
<dbReference type="Proteomes" id="UP001596109">
    <property type="component" value="Unassembled WGS sequence"/>
</dbReference>
<feature type="transmembrane region" description="Helical" evidence="6">
    <location>
        <begin position="354"/>
        <end position="372"/>
    </location>
</feature>
<organism evidence="8 9">
    <name type="scientific">Sporosarcina soli</name>
    <dbReference type="NCBI Taxonomy" id="334736"/>
    <lineage>
        <taxon>Bacteria</taxon>
        <taxon>Bacillati</taxon>
        <taxon>Bacillota</taxon>
        <taxon>Bacilli</taxon>
        <taxon>Bacillales</taxon>
        <taxon>Caryophanaceae</taxon>
        <taxon>Sporosarcina</taxon>
    </lineage>
</organism>
<feature type="transmembrane region" description="Helical" evidence="6">
    <location>
        <begin position="312"/>
        <end position="333"/>
    </location>
</feature>
<sequence length="413" mass="45435">MRISDLTKGKKKYVALALLFVGWLLSFLDRMVMNIAVIPIKEEFNLDPSMVGIILSSFFISYACMQIPGGWLADKIGSRKLVIFAIAFWSLFTIFSGLAWSLASLVIIRILFGIGEGFYPSASQKGISEFFPKNERSKASSTMMSSNFFGAALGPLIAAPLIVWLGWRHMFVAIGVVGFLLVAAFWFFYRPAAQTEKIEVKKKETNKVPLKNLLNNSGIWKIVVMWFAAGIINWGFSSWMPIYLVETRNLDILSVGLIASVPALLGGFATILSGILLNKYFINTEKYYAAGGMLLTTVFLYLMIISDSMVAVVIYWNLVFIFKSFVFSVAFSLPHQLLPKEAIGTGMGMVNTGAQAAGFIAPIVMGFIISATGSYDTAFFFLVACGILSTIAALSITKKDRKVSPQNAEIAME</sequence>
<feature type="domain" description="Major facilitator superfamily (MFS) profile" evidence="7">
    <location>
        <begin position="15"/>
        <end position="401"/>
    </location>
</feature>
<reference evidence="9" key="1">
    <citation type="journal article" date="2019" name="Int. J. Syst. Evol. Microbiol.">
        <title>The Global Catalogue of Microorganisms (GCM) 10K type strain sequencing project: providing services to taxonomists for standard genome sequencing and annotation.</title>
        <authorList>
            <consortium name="The Broad Institute Genomics Platform"/>
            <consortium name="The Broad Institute Genome Sequencing Center for Infectious Disease"/>
            <person name="Wu L."/>
            <person name="Ma J."/>
        </authorList>
    </citation>
    <scope>NUCLEOTIDE SEQUENCE [LARGE SCALE GENOMIC DNA]</scope>
    <source>
        <strain evidence="9">CGMCC 4.1434</strain>
    </source>
</reference>
<keyword evidence="5 6" id="KW-0472">Membrane</keyword>
<keyword evidence="9" id="KW-1185">Reference proteome</keyword>
<feature type="transmembrane region" description="Helical" evidence="6">
    <location>
        <begin position="143"/>
        <end position="165"/>
    </location>
</feature>
<dbReference type="RefSeq" id="WP_381429269.1">
    <property type="nucleotide sequence ID" value="NZ_JBHSNO010000001.1"/>
</dbReference>
<dbReference type="InterPro" id="IPR011701">
    <property type="entry name" value="MFS"/>
</dbReference>
<evidence type="ECO:0000256" key="6">
    <source>
        <dbReference type="SAM" id="Phobius"/>
    </source>
</evidence>
<dbReference type="SUPFAM" id="SSF103473">
    <property type="entry name" value="MFS general substrate transporter"/>
    <property type="match status" value="1"/>
</dbReference>
<feature type="transmembrane region" description="Helical" evidence="6">
    <location>
        <begin position="81"/>
        <end position="100"/>
    </location>
</feature>
<evidence type="ECO:0000313" key="9">
    <source>
        <dbReference type="Proteomes" id="UP001596109"/>
    </source>
</evidence>
<dbReference type="InterPro" id="IPR020846">
    <property type="entry name" value="MFS_dom"/>
</dbReference>